<organism evidence="2 3">
    <name type="scientific">Oxalobacter paraformigenes</name>
    <dbReference type="NCBI Taxonomy" id="556268"/>
    <lineage>
        <taxon>Bacteria</taxon>
        <taxon>Pseudomonadati</taxon>
        <taxon>Pseudomonadota</taxon>
        <taxon>Betaproteobacteria</taxon>
        <taxon>Burkholderiales</taxon>
        <taxon>Oxalobacteraceae</taxon>
        <taxon>Oxalobacter</taxon>
    </lineage>
</organism>
<dbReference type="EMBL" id="ACDP02000023">
    <property type="protein sequence ID" value="EEO27614.2"/>
    <property type="molecule type" value="Genomic_DNA"/>
</dbReference>
<sequence length="206" mass="21461">MQGKKSNARVAWDEFISKFNLGNESPGVAPALSPLPANQIACCPAEPEEPVWETAGNDREGPPDEVAVVPSRTTVIGENVKIDGNCTLQGDIEVYGVINGDISAGGKISVFGKITGNLTGANIYLNAAEVTGNLTSEGTVELDSLSVLADGKVLAKNIVSNGNTHCDMEISGIARFQSAARVTGHIRTARISIDEGAIIKGTIISE</sequence>
<evidence type="ECO:0000313" key="3">
    <source>
        <dbReference type="Proteomes" id="UP000003973"/>
    </source>
</evidence>
<dbReference type="Proteomes" id="UP000003973">
    <property type="component" value="Unassembled WGS sequence"/>
</dbReference>
<dbReference type="InterPro" id="IPR007607">
    <property type="entry name" value="BacA/B"/>
</dbReference>
<dbReference type="Pfam" id="PF04519">
    <property type="entry name" value="Bactofilin"/>
    <property type="match status" value="1"/>
</dbReference>
<evidence type="ECO:0000256" key="1">
    <source>
        <dbReference type="ARBA" id="ARBA00044755"/>
    </source>
</evidence>
<evidence type="ECO:0008006" key="4">
    <source>
        <dbReference type="Google" id="ProtNLM"/>
    </source>
</evidence>
<dbReference type="PANTHER" id="PTHR35024">
    <property type="entry name" value="HYPOTHETICAL CYTOSOLIC PROTEIN"/>
    <property type="match status" value="1"/>
</dbReference>
<dbReference type="eggNOG" id="COG1664">
    <property type="taxonomic scope" value="Bacteria"/>
</dbReference>
<dbReference type="HOGENOM" id="CLU_1330851_0_0_4"/>
<name>C3X328_9BURK</name>
<accession>C3X328</accession>
<comment type="caution">
    <text evidence="2">The sequence shown here is derived from an EMBL/GenBank/DDBJ whole genome shotgun (WGS) entry which is preliminary data.</text>
</comment>
<protein>
    <recommendedName>
        <fullName evidence="4">Polymer-forming cytoskeletal protein</fullName>
    </recommendedName>
</protein>
<gene>
    <name evidence="2" type="ORF">OFAG_00767</name>
</gene>
<evidence type="ECO:0000313" key="2">
    <source>
        <dbReference type="EMBL" id="EEO27614.2"/>
    </source>
</evidence>
<dbReference type="PANTHER" id="PTHR35024:SF4">
    <property type="entry name" value="POLYMER-FORMING CYTOSKELETAL PROTEIN"/>
    <property type="match status" value="1"/>
</dbReference>
<comment type="similarity">
    <text evidence="1">Belongs to the bactofilin family.</text>
</comment>
<reference evidence="2" key="1">
    <citation type="submission" date="2011-10" db="EMBL/GenBank/DDBJ databases">
        <title>The Genome Sequence of Oxalobacter formigenes HOxBLS.</title>
        <authorList>
            <consortium name="The Broad Institute Genome Sequencing Platform"/>
            <person name="Earl A."/>
            <person name="Ward D."/>
            <person name="Feldgarden M."/>
            <person name="Gevers D."/>
            <person name="Allison M.J."/>
            <person name="Humphrey S."/>
            <person name="Young S.K."/>
            <person name="Zeng Q."/>
            <person name="Gargeya S."/>
            <person name="Fitzgerald M."/>
            <person name="Haas B."/>
            <person name="Abouelleil A."/>
            <person name="Alvarado L."/>
            <person name="Arachchi H.M."/>
            <person name="Berlin A."/>
            <person name="Brown A."/>
            <person name="Chapman S.B."/>
            <person name="Chen Z."/>
            <person name="Dunbar C."/>
            <person name="Freedman E."/>
            <person name="Gearin G."/>
            <person name="Goldberg J."/>
            <person name="Griggs A."/>
            <person name="Gujja S."/>
            <person name="Heiman D."/>
            <person name="Howarth C."/>
            <person name="Larson L."/>
            <person name="Lui A."/>
            <person name="MacDonald P.J.P."/>
            <person name="Montmayeur A."/>
            <person name="Murphy C."/>
            <person name="Neiman D."/>
            <person name="Pearson M."/>
            <person name="Priest M."/>
            <person name="Roberts A."/>
            <person name="Saif S."/>
            <person name="Shea T."/>
            <person name="Shenoy N."/>
            <person name="Sisk P."/>
            <person name="Stolte C."/>
            <person name="Sykes S."/>
            <person name="Wortman J."/>
            <person name="Nusbaum C."/>
            <person name="Birren B."/>
        </authorList>
    </citation>
    <scope>NUCLEOTIDE SEQUENCE [LARGE SCALE GENOMIC DNA]</scope>
    <source>
        <strain evidence="2">HOxBLS</strain>
    </source>
</reference>
<dbReference type="RefSeq" id="WP_020995134.1">
    <property type="nucleotide sequence ID" value="NZ_CABMNL010000001.1"/>
</dbReference>
<proteinExistence type="inferred from homology"/>
<keyword evidence="3" id="KW-1185">Reference proteome</keyword>
<dbReference type="AlphaFoldDB" id="C3X328"/>